<evidence type="ECO:0000259" key="11">
    <source>
        <dbReference type="PROSITE" id="PS50157"/>
    </source>
</evidence>
<feature type="domain" description="C2H2-type" evidence="11">
    <location>
        <begin position="266"/>
        <end position="293"/>
    </location>
</feature>
<feature type="compositionally biased region" description="Basic and acidic residues" evidence="10">
    <location>
        <begin position="130"/>
        <end position="157"/>
    </location>
</feature>
<evidence type="ECO:0000256" key="4">
    <source>
        <dbReference type="ARBA" id="ARBA00022801"/>
    </source>
</evidence>
<evidence type="ECO:0000256" key="2">
    <source>
        <dbReference type="ARBA" id="ARBA00006673"/>
    </source>
</evidence>
<evidence type="ECO:0000256" key="10">
    <source>
        <dbReference type="SAM" id="MobiDB-lite"/>
    </source>
</evidence>
<dbReference type="Proteomes" id="UP000015453">
    <property type="component" value="Unassembled WGS sequence"/>
</dbReference>
<keyword evidence="5" id="KW-0156">Chromatin regulator</keyword>
<keyword evidence="13" id="KW-1185">Reference proteome</keyword>
<keyword evidence="8" id="KW-0539">Nucleus</keyword>
<feature type="region of interest" description="Disordered" evidence="10">
    <location>
        <begin position="100"/>
        <end position="271"/>
    </location>
</feature>
<evidence type="ECO:0000256" key="1">
    <source>
        <dbReference type="ARBA" id="ARBA00004604"/>
    </source>
</evidence>
<dbReference type="FunFam" id="2.60.120.340:FF:000004">
    <property type="entry name" value="Histone deacetylase HDT1"/>
    <property type="match status" value="1"/>
</dbReference>
<keyword evidence="7" id="KW-0804">Transcription</keyword>
<feature type="non-terminal residue" evidence="12">
    <location>
        <position position="1"/>
    </location>
</feature>
<evidence type="ECO:0000256" key="8">
    <source>
        <dbReference type="ARBA" id="ARBA00023242"/>
    </source>
</evidence>
<evidence type="ECO:0000256" key="7">
    <source>
        <dbReference type="ARBA" id="ARBA00023163"/>
    </source>
</evidence>
<feature type="compositionally biased region" description="Low complexity" evidence="10">
    <location>
        <begin position="120"/>
        <end position="129"/>
    </location>
</feature>
<proteinExistence type="inferred from homology"/>
<dbReference type="AlphaFoldDB" id="S8CZR3"/>
<name>S8CZR3_9LAMI</name>
<comment type="similarity">
    <text evidence="2">Belongs to the histone deacetylase HD2 family.</text>
</comment>
<protein>
    <submittedName>
        <fullName evidence="12">Histone deacetylase 2a-like protein</fullName>
    </submittedName>
</protein>
<comment type="caution">
    <text evidence="12">The sequence shown here is derived from an EMBL/GenBank/DDBJ whole genome shotgun (WGS) entry which is preliminary data.</text>
</comment>
<dbReference type="GO" id="GO:0008270">
    <property type="term" value="F:zinc ion binding"/>
    <property type="evidence" value="ECO:0007669"/>
    <property type="project" value="UniProtKB-KW"/>
</dbReference>
<comment type="subcellular location">
    <subcellularLocation>
        <location evidence="1">Nucleus</location>
        <location evidence="1">Nucleolus</location>
    </subcellularLocation>
</comment>
<keyword evidence="6" id="KW-0805">Transcription regulation</keyword>
<keyword evidence="9" id="KW-0479">Metal-binding</keyword>
<dbReference type="GO" id="GO:0016787">
    <property type="term" value="F:hydrolase activity"/>
    <property type="evidence" value="ECO:0007669"/>
    <property type="project" value="UniProtKB-KW"/>
</dbReference>
<feature type="compositionally biased region" description="Low complexity" evidence="10">
    <location>
        <begin position="204"/>
        <end position="222"/>
    </location>
</feature>
<sequence>GVEVKSGETHKVIPGDGYVLHLSQASLGELKKEKGNEAVYLSVNVKGQKLILGTLFTEKLPQQQFDLVFDNDFEISHNWKKGSVYFYGYKCSNPEAEKYPFRHESEPEEEIPANTVSNEKPAVNAAAASKAKDSDDAKKQKVKIQEPKEIVDSMKEDDSSDDDDDDVLMSDDDEADEDDDSSESDEETPAKAPPVQNKKRAAEPSSKTPSQTKKPKSTPSSKTDGKKAAVHIATPYPSKQAGKKTPGEKPNNNSNNPPAQKSGGAHHCNSCNRTFATDKALESHNSAKHAGAK</sequence>
<accession>S8CZR3</accession>
<evidence type="ECO:0000256" key="5">
    <source>
        <dbReference type="ARBA" id="ARBA00022853"/>
    </source>
</evidence>
<reference evidence="12 13" key="1">
    <citation type="journal article" date="2013" name="BMC Genomics">
        <title>The miniature genome of a carnivorous plant Genlisea aurea contains a low number of genes and short non-coding sequences.</title>
        <authorList>
            <person name="Leushkin E.V."/>
            <person name="Sutormin R.A."/>
            <person name="Nabieva E.R."/>
            <person name="Penin A.A."/>
            <person name="Kondrashov A.S."/>
            <person name="Logacheva M.D."/>
        </authorList>
    </citation>
    <scope>NUCLEOTIDE SEQUENCE [LARGE SCALE GENOMIC DNA]</scope>
</reference>
<evidence type="ECO:0000313" key="13">
    <source>
        <dbReference type="Proteomes" id="UP000015453"/>
    </source>
</evidence>
<dbReference type="GO" id="GO:0005730">
    <property type="term" value="C:nucleolus"/>
    <property type="evidence" value="ECO:0007669"/>
    <property type="project" value="UniProtKB-SubCell"/>
</dbReference>
<organism evidence="12 13">
    <name type="scientific">Genlisea aurea</name>
    <dbReference type="NCBI Taxonomy" id="192259"/>
    <lineage>
        <taxon>Eukaryota</taxon>
        <taxon>Viridiplantae</taxon>
        <taxon>Streptophyta</taxon>
        <taxon>Embryophyta</taxon>
        <taxon>Tracheophyta</taxon>
        <taxon>Spermatophyta</taxon>
        <taxon>Magnoliopsida</taxon>
        <taxon>eudicotyledons</taxon>
        <taxon>Gunneridae</taxon>
        <taxon>Pentapetalae</taxon>
        <taxon>asterids</taxon>
        <taxon>lamiids</taxon>
        <taxon>Lamiales</taxon>
        <taxon>Lentibulariaceae</taxon>
        <taxon>Genlisea</taxon>
    </lineage>
</organism>
<dbReference type="PROSITE" id="PS50157">
    <property type="entry name" value="ZINC_FINGER_C2H2_2"/>
    <property type="match status" value="1"/>
</dbReference>
<keyword evidence="9" id="KW-0863">Zinc-finger</keyword>
<dbReference type="Gene3D" id="2.60.120.340">
    <property type="entry name" value="Nucleoplasmin core domain"/>
    <property type="match status" value="1"/>
</dbReference>
<keyword evidence="9" id="KW-0862">Zinc</keyword>
<evidence type="ECO:0000256" key="3">
    <source>
        <dbReference type="ARBA" id="ARBA00022491"/>
    </source>
</evidence>
<keyword evidence="4" id="KW-0378">Hydrolase</keyword>
<dbReference type="InterPro" id="IPR041232">
    <property type="entry name" value="NPL"/>
</dbReference>
<feature type="compositionally biased region" description="Acidic residues" evidence="10">
    <location>
        <begin position="158"/>
        <end position="187"/>
    </location>
</feature>
<evidence type="ECO:0000313" key="12">
    <source>
        <dbReference type="EMBL" id="EPS72565.1"/>
    </source>
</evidence>
<gene>
    <name evidence="12" type="ORF">M569_02192</name>
</gene>
<evidence type="ECO:0000256" key="9">
    <source>
        <dbReference type="PROSITE-ProRule" id="PRU00042"/>
    </source>
</evidence>
<evidence type="ECO:0000256" key="6">
    <source>
        <dbReference type="ARBA" id="ARBA00023015"/>
    </source>
</evidence>
<dbReference type="OrthoDB" id="2019803at2759"/>
<dbReference type="GO" id="GO:0006325">
    <property type="term" value="P:chromatin organization"/>
    <property type="evidence" value="ECO:0007669"/>
    <property type="project" value="UniProtKB-KW"/>
</dbReference>
<dbReference type="EMBL" id="AUSU01000787">
    <property type="protein sequence ID" value="EPS72565.1"/>
    <property type="molecule type" value="Genomic_DNA"/>
</dbReference>
<keyword evidence="3" id="KW-0678">Repressor</keyword>
<dbReference type="InterPro" id="IPR013087">
    <property type="entry name" value="Znf_C2H2_type"/>
</dbReference>
<dbReference type="PROSITE" id="PS00028">
    <property type="entry name" value="ZINC_FINGER_C2H2_1"/>
    <property type="match status" value="1"/>
</dbReference>
<dbReference type="Pfam" id="PF17800">
    <property type="entry name" value="NPL"/>
    <property type="match status" value="1"/>
</dbReference>
<feature type="compositionally biased region" description="Polar residues" evidence="10">
    <location>
        <begin position="250"/>
        <end position="259"/>
    </location>
</feature>